<proteinExistence type="predicted"/>
<feature type="chain" id="PRO_5045793997" evidence="1">
    <location>
        <begin position="27"/>
        <end position="570"/>
    </location>
</feature>
<evidence type="ECO:0000313" key="3">
    <source>
        <dbReference type="EMBL" id="MBF9219580.1"/>
    </source>
</evidence>
<gene>
    <name evidence="3" type="ORF">I2H31_00575</name>
</gene>
<organism evidence="3 4">
    <name type="scientific">Hymenobacter ruricola</name>
    <dbReference type="NCBI Taxonomy" id="2791023"/>
    <lineage>
        <taxon>Bacteria</taxon>
        <taxon>Pseudomonadati</taxon>
        <taxon>Bacteroidota</taxon>
        <taxon>Cytophagia</taxon>
        <taxon>Cytophagales</taxon>
        <taxon>Hymenobacteraceae</taxon>
        <taxon>Hymenobacter</taxon>
    </lineage>
</organism>
<dbReference type="Pfam" id="PF18962">
    <property type="entry name" value="Por_Secre_tail"/>
    <property type="match status" value="1"/>
</dbReference>
<feature type="domain" description="Secretion system C-terminal sorting" evidence="2">
    <location>
        <begin position="498"/>
        <end position="569"/>
    </location>
</feature>
<accession>A0ABS0HY00</accession>
<reference evidence="3 4" key="1">
    <citation type="submission" date="2020-11" db="EMBL/GenBank/DDBJ databases">
        <authorList>
            <person name="Kim M.K."/>
        </authorList>
    </citation>
    <scope>NUCLEOTIDE SEQUENCE [LARGE SCALE GENOMIC DNA]</scope>
    <source>
        <strain evidence="3 4">BT662</strain>
    </source>
</reference>
<comment type="caution">
    <text evidence="3">The sequence shown here is derived from an EMBL/GenBank/DDBJ whole genome shotgun (WGS) entry which is preliminary data.</text>
</comment>
<evidence type="ECO:0000313" key="4">
    <source>
        <dbReference type="Proteomes" id="UP000618931"/>
    </source>
</evidence>
<keyword evidence="1" id="KW-0732">Signal</keyword>
<keyword evidence="4" id="KW-1185">Reference proteome</keyword>
<protein>
    <submittedName>
        <fullName evidence="3">T9SS type A sorting domain-containing protein</fullName>
    </submittedName>
</protein>
<dbReference type="NCBIfam" id="TIGR04183">
    <property type="entry name" value="Por_Secre_tail"/>
    <property type="match status" value="1"/>
</dbReference>
<dbReference type="Proteomes" id="UP000618931">
    <property type="component" value="Unassembled WGS sequence"/>
</dbReference>
<evidence type="ECO:0000256" key="1">
    <source>
        <dbReference type="SAM" id="SignalP"/>
    </source>
</evidence>
<dbReference type="InterPro" id="IPR026444">
    <property type="entry name" value="Secre_tail"/>
</dbReference>
<dbReference type="RefSeq" id="WP_196291052.1">
    <property type="nucleotide sequence ID" value="NZ_JADQDM010000001.1"/>
</dbReference>
<dbReference type="EMBL" id="JADQDM010000001">
    <property type="protein sequence ID" value="MBF9219580.1"/>
    <property type="molecule type" value="Genomic_DNA"/>
</dbReference>
<feature type="signal peptide" evidence="1">
    <location>
        <begin position="1"/>
        <end position="26"/>
    </location>
</feature>
<sequence>MKTLASCVSKLTLLFLLLFAGPVVRAQAPAWQTAMLTDRSGGGYVINASVTDSDGNMYIAGSFGGTITLGNISITGIPGHSDAFVAKWSATTNDFVWASGGGSSGYDEATALAISGTSIYISGTFAGPTASFGTTTLVNAATPGNTIHGDVFIAKLIDNGTNASFVWAEQAGAAVNDVANAIAVQGANVYIAGGFYGSAPGTVTRFGSVLPTSGSYIIKLTESGTGSSFGWARQIEGTVQAMATAGQSLYVTGNYRNATITFDGTVLANSDAGRLRSSDVFVAKLQDAGSSGTFVWAQRAGGLGYDEVAAMAVNGSSIYLTGYFISSASFGSTQLMSAGLQEVFVAKLVDAGSSAAFAWAQRAGGIDIDVSNAIAVKGRDLLIAGTFSSTAAFAGPGSLTSTGSNDVFVAKLLDEGTTASFIWAQQAGGPDIERANVIAVTGAQIWVAGATTVPANFGSIGLAASNKGPNVMLPFWASLTDITLLGKTTALRPESLSIFPNPAHGRATVQLPAVAGTATLTILDALGRAVRTQTATGSQTELNLRGLAPGLYAVRVATGGTSATQRLVVE</sequence>
<evidence type="ECO:0000259" key="2">
    <source>
        <dbReference type="Pfam" id="PF18962"/>
    </source>
</evidence>
<name>A0ABS0HY00_9BACT</name>